<evidence type="ECO:0000256" key="2">
    <source>
        <dbReference type="ARBA" id="ARBA00023015"/>
    </source>
</evidence>
<organism evidence="7 8">
    <name type="scientific">Acinetobacter bohemicus ANC 3994</name>
    <dbReference type="NCBI Taxonomy" id="1217715"/>
    <lineage>
        <taxon>Bacteria</taxon>
        <taxon>Pseudomonadati</taxon>
        <taxon>Pseudomonadota</taxon>
        <taxon>Gammaproteobacteria</taxon>
        <taxon>Moraxellales</taxon>
        <taxon>Moraxellaceae</taxon>
        <taxon>Acinetobacter</taxon>
    </lineage>
</organism>
<dbReference type="eggNOG" id="COG0789">
    <property type="taxonomic scope" value="Bacteria"/>
</dbReference>
<protein>
    <recommendedName>
        <fullName evidence="6">HTH merR-type domain-containing protein</fullName>
    </recommendedName>
</protein>
<sequence length="123" mass="14325">MYIGKLALVTGVTQKAIRHYENLGLIPAPERKGKYRFYKQLDIQLIKMIKRAQTVGFSLSEIAALAEVKAQEKRFPLEIAQQLFKDKHLQILQKKAELERIEEDLLDLEQELTEMYDVEKIHG</sequence>
<dbReference type="PRINTS" id="PR00040">
    <property type="entry name" value="HTHMERR"/>
</dbReference>
<comment type="caution">
    <text evidence="7">The sequence shown here is derived from an EMBL/GenBank/DDBJ whole genome shotgun (WGS) entry which is preliminary data.</text>
</comment>
<keyword evidence="4" id="KW-0804">Transcription</keyword>
<dbReference type="AlphaFoldDB" id="N8QCE0"/>
<name>N8QCE0_9GAMM</name>
<dbReference type="Pfam" id="PF13411">
    <property type="entry name" value="MerR_1"/>
    <property type="match status" value="1"/>
</dbReference>
<keyword evidence="5" id="KW-0175">Coiled coil</keyword>
<evidence type="ECO:0000256" key="5">
    <source>
        <dbReference type="SAM" id="Coils"/>
    </source>
</evidence>
<evidence type="ECO:0000313" key="7">
    <source>
        <dbReference type="EMBL" id="ENU18939.1"/>
    </source>
</evidence>
<feature type="coiled-coil region" evidence="5">
    <location>
        <begin position="91"/>
        <end position="118"/>
    </location>
</feature>
<dbReference type="Gene3D" id="1.10.1660.10">
    <property type="match status" value="1"/>
</dbReference>
<keyword evidence="1" id="KW-0678">Repressor</keyword>
<dbReference type="HOGENOM" id="CLU_060077_2_3_6"/>
<dbReference type="SUPFAM" id="SSF46955">
    <property type="entry name" value="Putative DNA-binding domain"/>
    <property type="match status" value="1"/>
</dbReference>
<dbReference type="PROSITE" id="PS50937">
    <property type="entry name" value="HTH_MERR_2"/>
    <property type="match status" value="1"/>
</dbReference>
<dbReference type="PANTHER" id="PTHR30204">
    <property type="entry name" value="REDOX-CYCLING DRUG-SENSING TRANSCRIPTIONAL ACTIVATOR SOXR"/>
    <property type="match status" value="1"/>
</dbReference>
<dbReference type="OrthoDB" id="9808480at2"/>
<dbReference type="GO" id="GO:0003700">
    <property type="term" value="F:DNA-binding transcription factor activity"/>
    <property type="evidence" value="ECO:0007669"/>
    <property type="project" value="InterPro"/>
</dbReference>
<dbReference type="RefSeq" id="WP_004649173.1">
    <property type="nucleotide sequence ID" value="NZ_KB849164.1"/>
</dbReference>
<dbReference type="InterPro" id="IPR009061">
    <property type="entry name" value="DNA-bd_dom_put_sf"/>
</dbReference>
<evidence type="ECO:0000313" key="8">
    <source>
        <dbReference type="Proteomes" id="UP000013086"/>
    </source>
</evidence>
<feature type="domain" description="HTH merR-type" evidence="6">
    <location>
        <begin position="1"/>
        <end position="68"/>
    </location>
</feature>
<evidence type="ECO:0000256" key="4">
    <source>
        <dbReference type="ARBA" id="ARBA00023163"/>
    </source>
</evidence>
<reference evidence="7 8" key="1">
    <citation type="submission" date="2013-02" db="EMBL/GenBank/DDBJ databases">
        <title>The Genome Sequence of Acinetobacter sp. ANC 3994.</title>
        <authorList>
            <consortium name="The Broad Institute Genome Sequencing Platform"/>
            <consortium name="The Broad Institute Genome Sequencing Center for Infectious Disease"/>
            <person name="Cerqueira G."/>
            <person name="Feldgarden M."/>
            <person name="Courvalin P."/>
            <person name="Perichon B."/>
            <person name="Grillot-Courvalin C."/>
            <person name="Clermont D."/>
            <person name="Rocha E."/>
            <person name="Yoon E.-J."/>
            <person name="Nemec A."/>
            <person name="Walker B."/>
            <person name="Young S.K."/>
            <person name="Zeng Q."/>
            <person name="Gargeya S."/>
            <person name="Fitzgerald M."/>
            <person name="Haas B."/>
            <person name="Abouelleil A."/>
            <person name="Alvarado L."/>
            <person name="Arachchi H.M."/>
            <person name="Berlin A.M."/>
            <person name="Chapman S.B."/>
            <person name="Dewar J."/>
            <person name="Goldberg J."/>
            <person name="Griggs A."/>
            <person name="Gujja S."/>
            <person name="Hansen M."/>
            <person name="Howarth C."/>
            <person name="Imamovic A."/>
            <person name="Larimer J."/>
            <person name="McCowan C."/>
            <person name="Murphy C."/>
            <person name="Neiman D."/>
            <person name="Pearson M."/>
            <person name="Priest M."/>
            <person name="Roberts A."/>
            <person name="Saif S."/>
            <person name="Shea T."/>
            <person name="Sisk P."/>
            <person name="Sykes S."/>
            <person name="Wortman J."/>
            <person name="Nusbaum C."/>
            <person name="Birren B."/>
        </authorList>
    </citation>
    <scope>NUCLEOTIDE SEQUENCE [LARGE SCALE GENOMIC DNA]</scope>
    <source>
        <strain evidence="7 8">ANC 3994</strain>
    </source>
</reference>
<dbReference type="Proteomes" id="UP000013086">
    <property type="component" value="Unassembled WGS sequence"/>
</dbReference>
<dbReference type="PATRIC" id="fig|1217715.3.peg.2564"/>
<dbReference type="EMBL" id="APOH01000016">
    <property type="protein sequence ID" value="ENU18939.1"/>
    <property type="molecule type" value="Genomic_DNA"/>
</dbReference>
<dbReference type="PROSITE" id="PS00552">
    <property type="entry name" value="HTH_MERR_1"/>
    <property type="match status" value="1"/>
</dbReference>
<proteinExistence type="predicted"/>
<dbReference type="GO" id="GO:0003677">
    <property type="term" value="F:DNA binding"/>
    <property type="evidence" value="ECO:0007669"/>
    <property type="project" value="UniProtKB-KW"/>
</dbReference>
<keyword evidence="3" id="KW-0238">DNA-binding</keyword>
<evidence type="ECO:0000256" key="1">
    <source>
        <dbReference type="ARBA" id="ARBA00022491"/>
    </source>
</evidence>
<dbReference type="InterPro" id="IPR047057">
    <property type="entry name" value="MerR_fam"/>
</dbReference>
<dbReference type="SMART" id="SM00422">
    <property type="entry name" value="HTH_MERR"/>
    <property type="match status" value="1"/>
</dbReference>
<dbReference type="InterPro" id="IPR000551">
    <property type="entry name" value="MerR-type_HTH_dom"/>
</dbReference>
<dbReference type="PANTHER" id="PTHR30204:SF69">
    <property type="entry name" value="MERR-FAMILY TRANSCRIPTIONAL REGULATOR"/>
    <property type="match status" value="1"/>
</dbReference>
<evidence type="ECO:0000256" key="3">
    <source>
        <dbReference type="ARBA" id="ARBA00023125"/>
    </source>
</evidence>
<evidence type="ECO:0000259" key="6">
    <source>
        <dbReference type="PROSITE" id="PS50937"/>
    </source>
</evidence>
<keyword evidence="2" id="KW-0805">Transcription regulation</keyword>
<accession>N8QCE0</accession>
<gene>
    <name evidence="7" type="ORF">F994_02623</name>
</gene>